<comment type="catalytic activity">
    <reaction evidence="5">
        <text>[(1-&gt;4)-alpha-D-galacturonosyl methyl ester](n) + n H2O = [(1-&gt;4)-alpha-D-galacturonosyl](n) + n methanol + n H(+)</text>
        <dbReference type="Rhea" id="RHEA:22380"/>
        <dbReference type="Rhea" id="RHEA-COMP:14570"/>
        <dbReference type="Rhea" id="RHEA-COMP:14573"/>
        <dbReference type="ChEBI" id="CHEBI:15377"/>
        <dbReference type="ChEBI" id="CHEBI:15378"/>
        <dbReference type="ChEBI" id="CHEBI:17790"/>
        <dbReference type="ChEBI" id="CHEBI:140522"/>
        <dbReference type="ChEBI" id="CHEBI:140523"/>
        <dbReference type="EC" id="3.1.1.11"/>
    </reaction>
</comment>
<proteinExistence type="inferred from homology"/>
<dbReference type="RefSeq" id="WP_073605715.1">
    <property type="nucleotide sequence ID" value="NZ_FQXZ01000046.1"/>
</dbReference>
<keyword evidence="2 5" id="KW-0378">Hydrolase</keyword>
<protein>
    <recommendedName>
        <fullName evidence="5">Pectinesterase</fullName>
        <ecNumber evidence="5">3.1.1.11</ecNumber>
    </recommendedName>
</protein>
<feature type="domain" description="Pectinesterase catalytic" evidence="6">
    <location>
        <begin position="8"/>
        <end position="246"/>
    </location>
</feature>
<dbReference type="Pfam" id="PF01095">
    <property type="entry name" value="Pectinesterase"/>
    <property type="match status" value="1"/>
</dbReference>
<dbReference type="GO" id="GO:0042545">
    <property type="term" value="P:cell wall modification"/>
    <property type="evidence" value="ECO:0007669"/>
    <property type="project" value="UniProtKB-UniRule"/>
</dbReference>
<dbReference type="PANTHER" id="PTHR31321:SF57">
    <property type="entry name" value="PECTINESTERASE 53-RELATED"/>
    <property type="match status" value="1"/>
</dbReference>
<dbReference type="PANTHER" id="PTHR31321">
    <property type="entry name" value="ACYL-COA THIOESTER HYDROLASE YBHC-RELATED"/>
    <property type="match status" value="1"/>
</dbReference>
<dbReference type="AlphaFoldDB" id="A0A1M6D1T0"/>
<reference evidence="7 8" key="1">
    <citation type="submission" date="2016-11" db="EMBL/GenBank/DDBJ databases">
        <authorList>
            <person name="Jaros S."/>
            <person name="Januszkiewicz K."/>
            <person name="Wedrychowicz H."/>
        </authorList>
    </citation>
    <scope>NUCLEOTIDE SEQUENCE [LARGE SCALE GENOMIC DNA]</scope>
    <source>
        <strain evidence="7 8">CECT 7868</strain>
    </source>
</reference>
<dbReference type="EC" id="3.1.1.11" evidence="5"/>
<gene>
    <name evidence="7" type="primary">pemA_4</name>
    <name evidence="7" type="ORF">VA7868_04112</name>
</gene>
<dbReference type="InterPro" id="IPR012334">
    <property type="entry name" value="Pectin_lyas_fold"/>
</dbReference>
<feature type="active site" evidence="4">
    <location>
        <position position="176"/>
    </location>
</feature>
<dbReference type="Gene3D" id="2.160.20.10">
    <property type="entry name" value="Single-stranded right-handed beta-helix, Pectin lyase-like"/>
    <property type="match status" value="1"/>
</dbReference>
<comment type="similarity">
    <text evidence="1">Belongs to the pectinesterase family.</text>
</comment>
<organism evidence="7 8">
    <name type="scientific">Vibrio aerogenes CECT 7868</name>
    <dbReference type="NCBI Taxonomy" id="1216006"/>
    <lineage>
        <taxon>Bacteria</taxon>
        <taxon>Pseudomonadati</taxon>
        <taxon>Pseudomonadota</taxon>
        <taxon>Gammaproteobacteria</taxon>
        <taxon>Vibrionales</taxon>
        <taxon>Vibrionaceae</taxon>
        <taxon>Vibrio</taxon>
    </lineage>
</organism>
<evidence type="ECO:0000256" key="5">
    <source>
        <dbReference type="RuleBase" id="RU000589"/>
    </source>
</evidence>
<dbReference type="PROSITE" id="PS00503">
    <property type="entry name" value="PECTINESTERASE_2"/>
    <property type="match status" value="1"/>
</dbReference>
<evidence type="ECO:0000313" key="8">
    <source>
        <dbReference type="Proteomes" id="UP000184608"/>
    </source>
</evidence>
<evidence type="ECO:0000256" key="2">
    <source>
        <dbReference type="ARBA" id="ARBA00022801"/>
    </source>
</evidence>
<dbReference type="InterPro" id="IPR033131">
    <property type="entry name" value="Pectinesterase_Asp_AS"/>
</dbReference>
<evidence type="ECO:0000256" key="4">
    <source>
        <dbReference type="PROSITE-ProRule" id="PRU10040"/>
    </source>
</evidence>
<dbReference type="GO" id="GO:0009279">
    <property type="term" value="C:cell outer membrane"/>
    <property type="evidence" value="ECO:0007669"/>
    <property type="project" value="TreeGrafter"/>
</dbReference>
<dbReference type="OrthoDB" id="191551at2"/>
<evidence type="ECO:0000259" key="6">
    <source>
        <dbReference type="Pfam" id="PF01095"/>
    </source>
</evidence>
<dbReference type="InterPro" id="IPR011050">
    <property type="entry name" value="Pectin_lyase_fold/virulence"/>
</dbReference>
<dbReference type="GO" id="GO:0030599">
    <property type="term" value="F:pectinesterase activity"/>
    <property type="evidence" value="ECO:0007669"/>
    <property type="project" value="UniProtKB-UniRule"/>
</dbReference>
<comment type="pathway">
    <text evidence="5">Glycan metabolism; pectin degradation; 2-dehydro-3-deoxy-D-gluconate from pectin: step 1/5.</text>
</comment>
<dbReference type="SUPFAM" id="SSF51126">
    <property type="entry name" value="Pectin lyase-like"/>
    <property type="match status" value="1"/>
</dbReference>
<sequence>MSLFSFYDVIVSQDGEGDFSSVRQALEHAPQDSSEYVIFIRKGIYQESFEINRPRVVLVGEDRDRTIITASVANGMIDSSGRKFATFGSRTISVNAPDFSARTLTIENGFDFPGNQKKSDGDPTKLTHTQAVALLVAHRGDRVHLHNIRLVSYHDTLYLYAGRTYIHQSFITGTVDFIFGGGTALFEDCQIVARNRDDVSSDEPYGYLVAPCTSIDQEFGFVFKGCCLSREERVPDGSYGLGRPWHPTTQFDDGHYADPDAVGHAAFLCCDVDKHLYGWDKMGGRNKNQETIWFYPEDSRFWEYGNTGPGVVSDKGRPQLSPDQMKRYTADTILSGWHPESQAEDQYVLQGTVSLPDLSFPAHVVVTDSCGKTTKVLTDSEGRYLLSVQGMFPPFLATVRQNDQSCCIRAFVAYANSGIMTVDINADTESQIANYEALTRCSLAAEKPVAPVSRQLWK</sequence>
<dbReference type="GO" id="GO:0045490">
    <property type="term" value="P:pectin catabolic process"/>
    <property type="evidence" value="ECO:0007669"/>
    <property type="project" value="UniProtKB-UniRule"/>
</dbReference>
<dbReference type="EMBL" id="FQXZ01000046">
    <property type="protein sequence ID" value="SHI66948.1"/>
    <property type="molecule type" value="Genomic_DNA"/>
</dbReference>
<dbReference type="STRING" id="1216006.VA7868_04112"/>
<dbReference type="Proteomes" id="UP000184608">
    <property type="component" value="Unassembled WGS sequence"/>
</dbReference>
<evidence type="ECO:0000256" key="1">
    <source>
        <dbReference type="ARBA" id="ARBA00008891"/>
    </source>
</evidence>
<name>A0A1M6D1T0_9VIBR</name>
<evidence type="ECO:0000256" key="3">
    <source>
        <dbReference type="ARBA" id="ARBA00023085"/>
    </source>
</evidence>
<dbReference type="UniPathway" id="UPA00545">
    <property type="reaction ID" value="UER00823"/>
</dbReference>
<keyword evidence="3 5" id="KW-0063">Aspartyl esterase</keyword>
<dbReference type="InterPro" id="IPR000070">
    <property type="entry name" value="Pectinesterase_cat"/>
</dbReference>
<accession>A0A1M6D1T0</accession>
<evidence type="ECO:0000313" key="7">
    <source>
        <dbReference type="EMBL" id="SHI66948.1"/>
    </source>
</evidence>
<keyword evidence="8" id="KW-1185">Reference proteome</keyword>